<proteinExistence type="predicted"/>
<sequence>MRNNDGPKPHSGRTNGFIPTSFRAISGYLRIVSSGASTVASTVRSAASSIVDRDDDASHDQGVFEDLVVMPN</sequence>
<dbReference type="EMBL" id="QGNW01000119">
    <property type="protein sequence ID" value="RVW94732.1"/>
    <property type="molecule type" value="Genomic_DNA"/>
</dbReference>
<dbReference type="EMBL" id="QGNW01001540">
    <property type="protein sequence ID" value="RVW37323.1"/>
    <property type="molecule type" value="Genomic_DNA"/>
</dbReference>
<protein>
    <submittedName>
        <fullName evidence="1">Uncharacterized protein</fullName>
    </submittedName>
</protein>
<reference evidence="1 3" key="1">
    <citation type="journal article" date="2018" name="PLoS Genet.">
        <title>Population sequencing reveals clonal diversity and ancestral inbreeding in the grapevine cultivar Chardonnay.</title>
        <authorList>
            <person name="Roach M.J."/>
            <person name="Johnson D.L."/>
            <person name="Bohlmann J."/>
            <person name="van Vuuren H.J."/>
            <person name="Jones S.J."/>
            <person name="Pretorius I.S."/>
            <person name="Schmidt S.A."/>
            <person name="Borneman A.R."/>
        </authorList>
    </citation>
    <scope>NUCLEOTIDE SEQUENCE [LARGE SCALE GENOMIC DNA]</scope>
    <source>
        <strain evidence="3">cv. Chardonnay</strain>
        <strain evidence="1">I10V1</strain>
        <tissue evidence="1">Leaf</tissue>
    </source>
</reference>
<evidence type="ECO:0000313" key="1">
    <source>
        <dbReference type="EMBL" id="RVW37323.1"/>
    </source>
</evidence>
<evidence type="ECO:0000313" key="2">
    <source>
        <dbReference type="EMBL" id="RVW94732.1"/>
    </source>
</evidence>
<dbReference type="Proteomes" id="UP000288805">
    <property type="component" value="Unassembled WGS sequence"/>
</dbReference>
<comment type="caution">
    <text evidence="1">The sequence shown here is derived from an EMBL/GenBank/DDBJ whole genome shotgun (WGS) entry which is preliminary data.</text>
</comment>
<accession>A0A438DPE7</accession>
<gene>
    <name evidence="2" type="ORF">CK203_029888</name>
    <name evidence="1" type="ORF">CK203_087725</name>
</gene>
<name>A0A438DPE7_VITVI</name>
<evidence type="ECO:0000313" key="3">
    <source>
        <dbReference type="Proteomes" id="UP000288805"/>
    </source>
</evidence>
<organism evidence="1 3">
    <name type="scientific">Vitis vinifera</name>
    <name type="common">Grape</name>
    <dbReference type="NCBI Taxonomy" id="29760"/>
    <lineage>
        <taxon>Eukaryota</taxon>
        <taxon>Viridiplantae</taxon>
        <taxon>Streptophyta</taxon>
        <taxon>Embryophyta</taxon>
        <taxon>Tracheophyta</taxon>
        <taxon>Spermatophyta</taxon>
        <taxon>Magnoliopsida</taxon>
        <taxon>eudicotyledons</taxon>
        <taxon>Gunneridae</taxon>
        <taxon>Pentapetalae</taxon>
        <taxon>rosids</taxon>
        <taxon>Vitales</taxon>
        <taxon>Vitaceae</taxon>
        <taxon>Viteae</taxon>
        <taxon>Vitis</taxon>
    </lineage>
</organism>
<dbReference type="AlphaFoldDB" id="A0A438DPE7"/>